<dbReference type="GO" id="GO:0043171">
    <property type="term" value="P:peptide catabolic process"/>
    <property type="evidence" value="ECO:0007669"/>
    <property type="project" value="TreeGrafter"/>
</dbReference>
<comment type="cofactor">
    <cofactor evidence="2">
        <name>Zn(2+)</name>
        <dbReference type="ChEBI" id="CHEBI:29105"/>
    </cofactor>
</comment>
<evidence type="ECO:0000256" key="13">
    <source>
        <dbReference type="ARBA" id="ARBA00031533"/>
    </source>
</evidence>
<evidence type="ECO:0000256" key="8">
    <source>
        <dbReference type="ARBA" id="ARBA00022723"/>
    </source>
</evidence>
<evidence type="ECO:0000259" key="15">
    <source>
        <dbReference type="Pfam" id="PF11838"/>
    </source>
</evidence>
<evidence type="ECO:0000259" key="14">
    <source>
        <dbReference type="Pfam" id="PF01433"/>
    </source>
</evidence>
<keyword evidence="6 17" id="KW-0031">Aminopeptidase</keyword>
<dbReference type="GO" id="GO:0006508">
    <property type="term" value="P:proteolysis"/>
    <property type="evidence" value="ECO:0007669"/>
    <property type="project" value="UniProtKB-KW"/>
</dbReference>
<dbReference type="CDD" id="cd09602">
    <property type="entry name" value="M1_APN"/>
    <property type="match status" value="1"/>
</dbReference>
<name>A0A4R6RWA2_LABRH</name>
<dbReference type="Pfam" id="PF17900">
    <property type="entry name" value="Peptidase_M1_N"/>
    <property type="match status" value="1"/>
</dbReference>
<dbReference type="PANTHER" id="PTHR11533">
    <property type="entry name" value="PROTEASE M1 ZINC METALLOPROTEASE"/>
    <property type="match status" value="1"/>
</dbReference>
<dbReference type="OrthoDB" id="100605at2"/>
<reference evidence="17 18" key="1">
    <citation type="submission" date="2019-03" db="EMBL/GenBank/DDBJ databases">
        <title>Genomic Encyclopedia of Type Strains, Phase IV (KMG-IV): sequencing the most valuable type-strain genomes for metagenomic binning, comparative biology and taxonomic classification.</title>
        <authorList>
            <person name="Goeker M."/>
        </authorList>
    </citation>
    <scope>NUCLEOTIDE SEQUENCE [LARGE SCALE GENOMIC DNA]</scope>
    <source>
        <strain evidence="17 18">DSM 45361</strain>
    </source>
</reference>
<dbReference type="GO" id="GO:0016020">
    <property type="term" value="C:membrane"/>
    <property type="evidence" value="ECO:0007669"/>
    <property type="project" value="TreeGrafter"/>
</dbReference>
<dbReference type="SUPFAM" id="SSF55486">
    <property type="entry name" value="Metalloproteases ('zincins'), catalytic domain"/>
    <property type="match status" value="1"/>
</dbReference>
<dbReference type="PANTHER" id="PTHR11533:SF174">
    <property type="entry name" value="PUROMYCIN-SENSITIVE AMINOPEPTIDASE-RELATED"/>
    <property type="match status" value="1"/>
</dbReference>
<keyword evidence="8" id="KW-0479">Metal-binding</keyword>
<organism evidence="17 18">
    <name type="scientific">Labedaea rhizosphaerae</name>
    <dbReference type="NCBI Taxonomy" id="598644"/>
    <lineage>
        <taxon>Bacteria</taxon>
        <taxon>Bacillati</taxon>
        <taxon>Actinomycetota</taxon>
        <taxon>Actinomycetes</taxon>
        <taxon>Pseudonocardiales</taxon>
        <taxon>Pseudonocardiaceae</taxon>
        <taxon>Labedaea</taxon>
    </lineage>
</organism>
<dbReference type="GO" id="GO:0005737">
    <property type="term" value="C:cytoplasm"/>
    <property type="evidence" value="ECO:0007669"/>
    <property type="project" value="TreeGrafter"/>
</dbReference>
<evidence type="ECO:0000259" key="16">
    <source>
        <dbReference type="Pfam" id="PF17900"/>
    </source>
</evidence>
<dbReference type="GO" id="GO:0008270">
    <property type="term" value="F:zinc ion binding"/>
    <property type="evidence" value="ECO:0007669"/>
    <property type="project" value="InterPro"/>
</dbReference>
<evidence type="ECO:0000256" key="12">
    <source>
        <dbReference type="ARBA" id="ARBA00029811"/>
    </source>
</evidence>
<protein>
    <recommendedName>
        <fullName evidence="5">Aminopeptidase N</fullName>
        <ecNumber evidence="4">3.4.11.2</ecNumber>
    </recommendedName>
    <alternativeName>
        <fullName evidence="12">Alanine aminopeptidase</fullName>
    </alternativeName>
    <alternativeName>
        <fullName evidence="13">Lysyl aminopeptidase</fullName>
    </alternativeName>
</protein>
<dbReference type="EC" id="3.4.11.2" evidence="4"/>
<dbReference type="Pfam" id="PF01433">
    <property type="entry name" value="Peptidase_M1"/>
    <property type="match status" value="1"/>
</dbReference>
<comment type="similarity">
    <text evidence="3">Belongs to the peptidase M1 family.</text>
</comment>
<comment type="catalytic activity">
    <reaction evidence="1">
        <text>Release of an N-terminal amino acid, Xaa-|-Yaa- from a peptide, amide or arylamide. Xaa is preferably Ala, but may be most amino acids including Pro (slow action). When a terminal hydrophobic residue is followed by a prolyl residue, the two may be released as an intact Xaa-Pro dipeptide.</text>
        <dbReference type="EC" id="3.4.11.2"/>
    </reaction>
</comment>
<dbReference type="GO" id="GO:0042277">
    <property type="term" value="F:peptide binding"/>
    <property type="evidence" value="ECO:0007669"/>
    <property type="project" value="TreeGrafter"/>
</dbReference>
<dbReference type="InterPro" id="IPR014782">
    <property type="entry name" value="Peptidase_M1_dom"/>
</dbReference>
<keyword evidence="9" id="KW-0378">Hydrolase</keyword>
<dbReference type="InterPro" id="IPR050344">
    <property type="entry name" value="Peptidase_M1_aminopeptidases"/>
</dbReference>
<dbReference type="InterPro" id="IPR012778">
    <property type="entry name" value="Pept_M1_aminopeptidase"/>
</dbReference>
<dbReference type="GO" id="GO:0070006">
    <property type="term" value="F:metalloaminopeptidase activity"/>
    <property type="evidence" value="ECO:0007669"/>
    <property type="project" value="TreeGrafter"/>
</dbReference>
<keyword evidence="10" id="KW-0862">Zinc</keyword>
<dbReference type="GO" id="GO:0005615">
    <property type="term" value="C:extracellular space"/>
    <property type="evidence" value="ECO:0007669"/>
    <property type="project" value="TreeGrafter"/>
</dbReference>
<dbReference type="Pfam" id="PF11838">
    <property type="entry name" value="ERAP1_C"/>
    <property type="match status" value="1"/>
</dbReference>
<evidence type="ECO:0000313" key="17">
    <source>
        <dbReference type="EMBL" id="TDP91074.1"/>
    </source>
</evidence>
<evidence type="ECO:0000256" key="11">
    <source>
        <dbReference type="ARBA" id="ARBA00023049"/>
    </source>
</evidence>
<dbReference type="Gene3D" id="1.10.390.10">
    <property type="entry name" value="Neutral Protease Domain 2"/>
    <property type="match status" value="1"/>
</dbReference>
<dbReference type="InterPro" id="IPR027268">
    <property type="entry name" value="Peptidase_M4/M1_CTD_sf"/>
</dbReference>
<proteinExistence type="inferred from homology"/>
<evidence type="ECO:0000256" key="5">
    <source>
        <dbReference type="ARBA" id="ARBA00015611"/>
    </source>
</evidence>
<keyword evidence="11" id="KW-0482">Metalloprotease</keyword>
<evidence type="ECO:0000256" key="6">
    <source>
        <dbReference type="ARBA" id="ARBA00022438"/>
    </source>
</evidence>
<dbReference type="FunFam" id="1.10.390.10:FF:000004">
    <property type="entry name" value="Aminopeptidase N"/>
    <property type="match status" value="1"/>
</dbReference>
<dbReference type="EMBL" id="SNXZ01000009">
    <property type="protein sequence ID" value="TDP91074.1"/>
    <property type="molecule type" value="Genomic_DNA"/>
</dbReference>
<evidence type="ECO:0000256" key="3">
    <source>
        <dbReference type="ARBA" id="ARBA00010136"/>
    </source>
</evidence>
<keyword evidence="18" id="KW-1185">Reference proteome</keyword>
<gene>
    <name evidence="17" type="ORF">EV186_10966</name>
</gene>
<dbReference type="SUPFAM" id="SSF63737">
    <property type="entry name" value="Leukotriene A4 hydrolase N-terminal domain"/>
    <property type="match status" value="1"/>
</dbReference>
<evidence type="ECO:0000256" key="9">
    <source>
        <dbReference type="ARBA" id="ARBA00022801"/>
    </source>
</evidence>
<sequence length="843" mass="92097">MAGNLTRDEARARSRSITVDTVSVTLDLTTGPTRFASTTELRFRCTEPGTGTFVDLAGAVVHEVTLNGVTLDPGAYDQARGRFALSGLAAENELRVVADCAYSRTGQGLHRFVDPEDGKVYLHTQMATADAHRVFACFDQPDLKSPFEFTVTAPADWIVVSNSAEDSCVPVGDARRWHFPPTPPISTYLTAAVAGHYHAALDEYRGKDGQVIPLGVFCRASLAEHLDAEEIFDVTKRGFDFFQQAFGSDYPFGKYDQPFVPEFNLGAMENPGCVTFKDEYVFRSRVTDADHQRRASTILHEMAHMWFGDLVTMRWWDDLWLNESFATYAAGLAQTSCTRWTGAWADFAHASKARAARQDQLPTTHPIAADIPDIRSMEVNFDAITYSKGASVLKQLVAAIGLEEFLAGLRRYFAKHAWGNTTLDDLLTALAEETGRDLRSWSDQWLRTSGPNTLRAEFAVDDAGRFSSFAVVQTAPEDHPTLRTHRIAIGLYDESMSRVRRVELDVAGPRTEVAELIGAQRPALVLLNDDDLTYAKIRLDPESLRAMRAGIARFTDPVAQAVCWMIAWDLTRDGELPARDYAALVLAGVESVSSLLIVRTLLAQACTAVQEYTSPAEREEAAKELGSGLSALLAAAPAGSDTQLAYAQALAAAAQAPQHLDQLAAILDGTDVPDGLVVDAALRWSLLRRLAVHGRAGAADIEAELTRDATASGGRSAVAAHAAIGTPEAKTQAWQRMASGELTNAELRSALEGFTEPAHAPLRTPFTEPYFRTLASVVDIWPTELTQTFAAGAYPNTTDHEDTLAHTERYLAEADPPAWLRRLVLEGQDELRRAARAQQASRA</sequence>
<dbReference type="InterPro" id="IPR001930">
    <property type="entry name" value="Peptidase_M1"/>
</dbReference>
<feature type="domain" description="ERAP1-like C-terminal" evidence="15">
    <location>
        <begin position="524"/>
        <end position="833"/>
    </location>
</feature>
<dbReference type="InterPro" id="IPR042097">
    <property type="entry name" value="Aminopeptidase_N-like_N_sf"/>
</dbReference>
<dbReference type="NCBIfam" id="TIGR02412">
    <property type="entry name" value="pepN_strep_liv"/>
    <property type="match status" value="1"/>
</dbReference>
<evidence type="ECO:0000256" key="2">
    <source>
        <dbReference type="ARBA" id="ARBA00001947"/>
    </source>
</evidence>
<dbReference type="InterPro" id="IPR045357">
    <property type="entry name" value="Aminopeptidase_N-like_N"/>
</dbReference>
<dbReference type="FunFam" id="2.60.40.1730:FF:000010">
    <property type="entry name" value="Putative aminopeptidase N"/>
    <property type="match status" value="1"/>
</dbReference>
<evidence type="ECO:0000313" key="18">
    <source>
        <dbReference type="Proteomes" id="UP000295444"/>
    </source>
</evidence>
<dbReference type="AlphaFoldDB" id="A0A4R6RWA2"/>
<evidence type="ECO:0000256" key="1">
    <source>
        <dbReference type="ARBA" id="ARBA00000098"/>
    </source>
</evidence>
<dbReference type="InterPro" id="IPR024571">
    <property type="entry name" value="ERAP1-like_C_dom"/>
</dbReference>
<keyword evidence="7" id="KW-0645">Protease</keyword>
<dbReference type="Gene3D" id="2.60.40.1730">
    <property type="entry name" value="tricorn interacting facor f3 domain"/>
    <property type="match status" value="1"/>
</dbReference>
<dbReference type="RefSeq" id="WP_133853869.1">
    <property type="nucleotide sequence ID" value="NZ_SNXZ01000009.1"/>
</dbReference>
<comment type="caution">
    <text evidence="17">The sequence shown here is derived from an EMBL/GenBank/DDBJ whole genome shotgun (WGS) entry which is preliminary data.</text>
</comment>
<accession>A0A4R6RWA2</accession>
<evidence type="ECO:0000256" key="4">
    <source>
        <dbReference type="ARBA" id="ARBA00012564"/>
    </source>
</evidence>
<evidence type="ECO:0000256" key="7">
    <source>
        <dbReference type="ARBA" id="ARBA00022670"/>
    </source>
</evidence>
<dbReference type="PRINTS" id="PR00756">
    <property type="entry name" value="ALADIPTASE"/>
</dbReference>
<dbReference type="GO" id="GO:0016285">
    <property type="term" value="F:alanyl aminopeptidase activity"/>
    <property type="evidence" value="ECO:0007669"/>
    <property type="project" value="UniProtKB-EC"/>
</dbReference>
<feature type="domain" description="Peptidase M1 membrane alanine aminopeptidase" evidence="14">
    <location>
        <begin position="232"/>
        <end position="445"/>
    </location>
</feature>
<dbReference type="Proteomes" id="UP000295444">
    <property type="component" value="Unassembled WGS sequence"/>
</dbReference>
<evidence type="ECO:0000256" key="10">
    <source>
        <dbReference type="ARBA" id="ARBA00022833"/>
    </source>
</evidence>
<feature type="domain" description="Aminopeptidase N-like N-terminal" evidence="16">
    <location>
        <begin position="108"/>
        <end position="189"/>
    </location>
</feature>